<comment type="caution">
    <text evidence="1">The sequence shown here is derived from an EMBL/GenBank/DDBJ whole genome shotgun (WGS) entry which is preliminary data.</text>
</comment>
<proteinExistence type="predicted"/>
<evidence type="ECO:0000313" key="2">
    <source>
        <dbReference type="Proteomes" id="UP000240535"/>
    </source>
</evidence>
<dbReference type="RefSeq" id="WP_133169638.1">
    <property type="nucleotide sequence ID" value="NZ_PDHH01000025.1"/>
</dbReference>
<protein>
    <submittedName>
        <fullName evidence="1">Uncharacterized protein</fullName>
    </submittedName>
</protein>
<feature type="non-terminal residue" evidence="1">
    <location>
        <position position="144"/>
    </location>
</feature>
<sequence length="144" mass="18042">MNEEIKFWKIIDIKKDKLSVDSLLELIKKQEKYKYKFYKDCLEVIETENNNSQCEFRFNFNFNYLDEMQQIMLVYNFDKETVEFHKSLSLDWYFNDNNQRCRNYQTMGEYYMYNYIGNEKYPRFDLYQSWGETYCENLEFNKKD</sequence>
<evidence type="ECO:0000313" key="1">
    <source>
        <dbReference type="EMBL" id="PSM51206.1"/>
    </source>
</evidence>
<dbReference type="Proteomes" id="UP000240535">
    <property type="component" value="Unassembled WGS sequence"/>
</dbReference>
<reference evidence="2" key="1">
    <citation type="submission" date="2017-10" db="EMBL/GenBank/DDBJ databases">
        <title>Campylobacter species from seals.</title>
        <authorList>
            <person name="Gilbert M.J."/>
            <person name="Zomer A.L."/>
            <person name="Timmerman A.J."/>
            <person name="Duim B."/>
            <person name="Wagenaar J.A."/>
        </authorList>
    </citation>
    <scope>NUCLEOTIDE SEQUENCE [LARGE SCALE GENOMIC DNA]</scope>
    <source>
        <strain evidence="2">17S00004-5</strain>
    </source>
</reference>
<accession>A0A2P8QY67</accession>
<gene>
    <name evidence="1" type="ORF">CQ405_09315</name>
</gene>
<organism evidence="1 2">
    <name type="scientific">Campylobacter blaseri</name>
    <dbReference type="NCBI Taxonomy" id="2042961"/>
    <lineage>
        <taxon>Bacteria</taxon>
        <taxon>Pseudomonadati</taxon>
        <taxon>Campylobacterota</taxon>
        <taxon>Epsilonproteobacteria</taxon>
        <taxon>Campylobacterales</taxon>
        <taxon>Campylobacteraceae</taxon>
        <taxon>Campylobacter</taxon>
    </lineage>
</organism>
<name>A0A2P8QY67_9BACT</name>
<keyword evidence="2" id="KW-1185">Reference proteome</keyword>
<dbReference type="AlphaFoldDB" id="A0A2P8QY67"/>
<dbReference type="EMBL" id="PDHH01000025">
    <property type="protein sequence ID" value="PSM51206.1"/>
    <property type="molecule type" value="Genomic_DNA"/>
</dbReference>